<dbReference type="STRING" id="269796.Rru_A0448"/>
<evidence type="ECO:0000256" key="2">
    <source>
        <dbReference type="HAMAP-Rule" id="MF_00055"/>
    </source>
</evidence>
<dbReference type="PhylomeDB" id="Q2RX92"/>
<dbReference type="HAMAP" id="MF_00055">
    <property type="entry name" value="MEMO1"/>
    <property type="match status" value="1"/>
</dbReference>
<dbReference type="EnsemblBacteria" id="ABC21253">
    <property type="protein sequence ID" value="ABC21253"/>
    <property type="gene ID" value="Rru_A0448"/>
</dbReference>
<evidence type="ECO:0000256" key="1">
    <source>
        <dbReference type="ARBA" id="ARBA00006315"/>
    </source>
</evidence>
<accession>Q2RX92</accession>
<dbReference type="eggNOG" id="COG1355">
    <property type="taxonomic scope" value="Bacteria"/>
</dbReference>
<dbReference type="PANTHER" id="PTHR11060:SF0">
    <property type="entry name" value="PROTEIN MEMO1"/>
    <property type="match status" value="1"/>
</dbReference>
<keyword evidence="4" id="KW-1185">Reference proteome</keyword>
<proteinExistence type="inferred from homology"/>
<dbReference type="AlphaFoldDB" id="Q2RX92"/>
<reference evidence="3 4" key="1">
    <citation type="journal article" date="2011" name="Stand. Genomic Sci.">
        <title>Complete genome sequence of Rhodospirillum rubrum type strain (S1).</title>
        <authorList>
            <person name="Munk A.C."/>
            <person name="Copeland A."/>
            <person name="Lucas S."/>
            <person name="Lapidus A."/>
            <person name="Del Rio T.G."/>
            <person name="Barry K."/>
            <person name="Detter J.C."/>
            <person name="Hammon N."/>
            <person name="Israni S."/>
            <person name="Pitluck S."/>
            <person name="Brettin T."/>
            <person name="Bruce D."/>
            <person name="Han C."/>
            <person name="Tapia R."/>
            <person name="Gilna P."/>
            <person name="Schmutz J."/>
            <person name="Larimer F."/>
            <person name="Land M."/>
            <person name="Kyrpides N.C."/>
            <person name="Mavromatis K."/>
            <person name="Richardson P."/>
            <person name="Rohde M."/>
            <person name="Goker M."/>
            <person name="Klenk H.P."/>
            <person name="Zhang Y."/>
            <person name="Roberts G.P."/>
            <person name="Reslewic S."/>
            <person name="Schwartz D.C."/>
        </authorList>
    </citation>
    <scope>NUCLEOTIDE SEQUENCE [LARGE SCALE GENOMIC DNA]</scope>
    <source>
        <strain evidence="4">ATCC 11170 / ATH 1.1.1 / DSM 467 / LMG 4362 / NCIMB 8255 / S1</strain>
    </source>
</reference>
<dbReference type="Pfam" id="PF01875">
    <property type="entry name" value="Memo"/>
    <property type="match status" value="1"/>
</dbReference>
<dbReference type="Gene3D" id="3.40.830.10">
    <property type="entry name" value="LigB-like"/>
    <property type="match status" value="1"/>
</dbReference>
<comment type="similarity">
    <text evidence="1 2">Belongs to the MEMO1 family.</text>
</comment>
<dbReference type="KEGG" id="rru:Rru_A0448"/>
<dbReference type="Proteomes" id="UP000001929">
    <property type="component" value="Chromosome"/>
</dbReference>
<dbReference type="PANTHER" id="PTHR11060">
    <property type="entry name" value="PROTEIN MEMO1"/>
    <property type="match status" value="1"/>
</dbReference>
<dbReference type="PATRIC" id="fig|269796.9.peg.504"/>
<name>Q2RX92_RHORT</name>
<organism evidence="3 4">
    <name type="scientific">Rhodospirillum rubrum (strain ATCC 11170 / ATH 1.1.1 / DSM 467 / LMG 4362 / NCIMB 8255 / S1)</name>
    <dbReference type="NCBI Taxonomy" id="269796"/>
    <lineage>
        <taxon>Bacteria</taxon>
        <taxon>Pseudomonadati</taxon>
        <taxon>Pseudomonadota</taxon>
        <taxon>Alphaproteobacteria</taxon>
        <taxon>Rhodospirillales</taxon>
        <taxon>Rhodospirillaceae</taxon>
        <taxon>Rhodospirillum</taxon>
    </lineage>
</organism>
<dbReference type="RefSeq" id="WP_011388207.1">
    <property type="nucleotide sequence ID" value="NC_007643.1"/>
</dbReference>
<dbReference type="CDD" id="cd07361">
    <property type="entry name" value="MEMO_like"/>
    <property type="match status" value="1"/>
</dbReference>
<evidence type="ECO:0000313" key="3">
    <source>
        <dbReference type="EMBL" id="ABC21253.1"/>
    </source>
</evidence>
<dbReference type="EMBL" id="CP000230">
    <property type="protein sequence ID" value="ABC21253.1"/>
    <property type="molecule type" value="Genomic_DNA"/>
</dbReference>
<evidence type="ECO:0000313" key="4">
    <source>
        <dbReference type="Proteomes" id="UP000001929"/>
    </source>
</evidence>
<sequence length="282" mass="29795">MGQSPSAPTRGPLLADRPMAVAGRFYPGDPAQLAQEVDSLLAGVKASPAPLRPKAVVAPHAGLAYSGPTAAHAFAPLARHRDAIHRVVVLGPSHRLAFRGLALSGTRAYDSPLGPVPVDHSWQDRLSDLAFVGRLEQAHGPEHALEVELPFLQRILGPFSIVPIVCGEAAAEEVAQALERVWGGPETLIVVSSDLSHYLEYEDARRQDGRTATAIARLDGAPIGPREACGHVPLGGLLCLARAAGMTTRCLDLRNSGDTAGPRDRVVGYGAWAFYDPTNLLG</sequence>
<gene>
    <name evidence="3" type="ordered locus">Rru_A0448</name>
</gene>
<dbReference type="HOGENOM" id="CLU_038085_2_0_5"/>
<protein>
    <recommendedName>
        <fullName evidence="2">MEMO1 family protein Rru_A0448</fullName>
    </recommendedName>
</protein>
<dbReference type="InterPro" id="IPR002737">
    <property type="entry name" value="MEMO1_fam"/>
</dbReference>
<dbReference type="NCBIfam" id="TIGR04336">
    <property type="entry name" value="AmmeMemoSam_B"/>
    <property type="match status" value="1"/>
</dbReference>